<dbReference type="EMBL" id="JACOPP010000004">
    <property type="protein sequence ID" value="MBC5733060.1"/>
    <property type="molecule type" value="Genomic_DNA"/>
</dbReference>
<dbReference type="AlphaFoldDB" id="A0A8J6JE19"/>
<keyword evidence="3" id="KW-1185">Reference proteome</keyword>
<dbReference type="Proteomes" id="UP000661435">
    <property type="component" value="Unassembled WGS sequence"/>
</dbReference>
<feature type="signal peptide" evidence="1">
    <location>
        <begin position="1"/>
        <end position="25"/>
    </location>
</feature>
<keyword evidence="1" id="KW-0732">Signal</keyword>
<organism evidence="2 3">
    <name type="scientific">Lawsonibacter hominis</name>
    <dbReference type="NCBI Taxonomy" id="2763053"/>
    <lineage>
        <taxon>Bacteria</taxon>
        <taxon>Bacillati</taxon>
        <taxon>Bacillota</taxon>
        <taxon>Clostridia</taxon>
        <taxon>Eubacteriales</taxon>
        <taxon>Oscillospiraceae</taxon>
        <taxon>Lawsonibacter</taxon>
    </lineage>
</organism>
<evidence type="ECO:0000256" key="1">
    <source>
        <dbReference type="SAM" id="SignalP"/>
    </source>
</evidence>
<evidence type="ECO:0000313" key="2">
    <source>
        <dbReference type="EMBL" id="MBC5733060.1"/>
    </source>
</evidence>
<evidence type="ECO:0000313" key="3">
    <source>
        <dbReference type="Proteomes" id="UP000661435"/>
    </source>
</evidence>
<feature type="chain" id="PRO_5038502702" description="DUF5105 domain-containing protein" evidence="1">
    <location>
        <begin position="26"/>
        <end position="233"/>
    </location>
</feature>
<accession>A0A8J6JE19</accession>
<dbReference type="PROSITE" id="PS51257">
    <property type="entry name" value="PROKAR_LIPOPROTEIN"/>
    <property type="match status" value="1"/>
</dbReference>
<evidence type="ECO:0008006" key="4">
    <source>
        <dbReference type="Google" id="ProtNLM"/>
    </source>
</evidence>
<proteinExistence type="predicted"/>
<gene>
    <name evidence="2" type="ORF">H8S57_04885</name>
</gene>
<reference evidence="2" key="1">
    <citation type="submission" date="2020-08" db="EMBL/GenBank/DDBJ databases">
        <title>Genome public.</title>
        <authorList>
            <person name="Liu C."/>
            <person name="Sun Q."/>
        </authorList>
    </citation>
    <scope>NUCLEOTIDE SEQUENCE</scope>
    <source>
        <strain evidence="2">NSJ-51</strain>
    </source>
</reference>
<dbReference type="RefSeq" id="WP_186906953.1">
    <property type="nucleotide sequence ID" value="NZ_JACOPP010000004.1"/>
</dbReference>
<comment type="caution">
    <text evidence="2">The sequence shown here is derived from an EMBL/GenBank/DDBJ whole genome shotgun (WGS) entry which is preliminary data.</text>
</comment>
<name>A0A8J6JE19_9FIRM</name>
<protein>
    <recommendedName>
        <fullName evidence="4">DUF5105 domain-containing protein</fullName>
    </recommendedName>
</protein>
<sequence>MRHICTRACAAALAAALALSLAACGGSGVNTEVATQYVQGILDRNYLGQYDADFLELIDCSEKEAEEDYLDGLEVEANYFAGVFGIDFMEGDVLDEAVDLYRQVYARSRFTVDPAAKIDDATYGVKVTVEPIDVFHLVADELTSDTPASSLVQAFDAAYSDVDVNAMTDEEYQAYDAAWARMIIGLTLEKLPESGYLEAESKVVQVVRDEEDLWSIPQSDYDDLDGRIIDYNF</sequence>